<dbReference type="RefSeq" id="WP_143035795.1">
    <property type="nucleotide sequence ID" value="NZ_FNCC01000001.1"/>
</dbReference>
<reference evidence="3" key="1">
    <citation type="submission" date="2016-10" db="EMBL/GenBank/DDBJ databases">
        <authorList>
            <person name="Varghese N."/>
            <person name="Submissions S."/>
        </authorList>
    </citation>
    <scope>NUCLEOTIDE SEQUENCE [LARGE SCALE GENOMIC DNA]</scope>
    <source>
        <strain evidence="3">CGMCC 4.3506</strain>
    </source>
</reference>
<name>A0A1G7L1I8_9PSEU</name>
<dbReference type="PANTHER" id="PTHR43781:SF1">
    <property type="entry name" value="SACCHAROPINE DEHYDROGENASE"/>
    <property type="match status" value="1"/>
</dbReference>
<evidence type="ECO:0000313" key="2">
    <source>
        <dbReference type="EMBL" id="SDF43231.1"/>
    </source>
</evidence>
<dbReference type="SUPFAM" id="SSF51735">
    <property type="entry name" value="NAD(P)-binding Rossmann-fold domains"/>
    <property type="match status" value="1"/>
</dbReference>
<sequence>MSGPVAVLGAAGTVGRSAVGLLHDLGIDDVVAGDRDTTGGAVHVDAEDPVPLRRFCAGAEVVLNCAGPSYALLDRVARAALAAGAHYVDISGDRPVHHLLTASGAVRGRARAVLSAGMTPGLANLVPRVLAADGLAGADLVVHAGGVERFSPAAAGDLVLTVDGVEEAGQGAYWYGEALAAWRDGRVVSGALVTAEDVELPYFPGRVTLVPFLTADAARLARQAGLASLDWFTVFTGSRLRPALSRLRGRVPREPAALAAAAAELIEAGELDRAGQDPYHLMTFTLHSGQRSRTAVLRTTSSFRLSAATAALTVRAVLDGSVPPGLHHADEVLDAEATLRGVVELGVLSAFDVHDHDRWSKPIEEGML</sequence>
<organism evidence="2 3">
    <name type="scientific">Lentzea fradiae</name>
    <dbReference type="NCBI Taxonomy" id="200378"/>
    <lineage>
        <taxon>Bacteria</taxon>
        <taxon>Bacillati</taxon>
        <taxon>Actinomycetota</taxon>
        <taxon>Actinomycetes</taxon>
        <taxon>Pseudonocardiales</taxon>
        <taxon>Pseudonocardiaceae</taxon>
        <taxon>Lentzea</taxon>
    </lineage>
</organism>
<feature type="domain" description="Saccharopine dehydrogenase NADP binding" evidence="1">
    <location>
        <begin position="5"/>
        <end position="92"/>
    </location>
</feature>
<dbReference type="STRING" id="200378.SAMN05216553_101612"/>
<dbReference type="Pfam" id="PF03435">
    <property type="entry name" value="Sacchrp_dh_NADP"/>
    <property type="match status" value="1"/>
</dbReference>
<proteinExistence type="predicted"/>
<evidence type="ECO:0000259" key="1">
    <source>
        <dbReference type="Pfam" id="PF03435"/>
    </source>
</evidence>
<keyword evidence="3" id="KW-1185">Reference proteome</keyword>
<dbReference type="Proteomes" id="UP000199623">
    <property type="component" value="Unassembled WGS sequence"/>
</dbReference>
<dbReference type="Gene3D" id="3.40.50.720">
    <property type="entry name" value="NAD(P)-binding Rossmann-like Domain"/>
    <property type="match status" value="1"/>
</dbReference>
<dbReference type="EMBL" id="FNCC01000001">
    <property type="protein sequence ID" value="SDF43231.1"/>
    <property type="molecule type" value="Genomic_DNA"/>
</dbReference>
<accession>A0A1G7L1I8</accession>
<dbReference type="AlphaFoldDB" id="A0A1G7L1I8"/>
<dbReference type="InterPro" id="IPR005097">
    <property type="entry name" value="Sacchrp_dh_NADP-bd"/>
</dbReference>
<dbReference type="OrthoDB" id="4414717at2"/>
<gene>
    <name evidence="2" type="ORF">SAMN05216553_101612</name>
</gene>
<dbReference type="PANTHER" id="PTHR43781">
    <property type="entry name" value="SACCHAROPINE DEHYDROGENASE"/>
    <property type="match status" value="1"/>
</dbReference>
<dbReference type="InterPro" id="IPR036291">
    <property type="entry name" value="NAD(P)-bd_dom_sf"/>
</dbReference>
<evidence type="ECO:0000313" key="3">
    <source>
        <dbReference type="Proteomes" id="UP000199623"/>
    </source>
</evidence>
<protein>
    <submittedName>
        <fullName evidence="2">Saccharopine dehydrogenase NADP binding domain-containing protein</fullName>
    </submittedName>
</protein>